<keyword evidence="4" id="KW-1185">Reference proteome</keyword>
<gene>
    <name evidence="3" type="ORF">BKA08_001783</name>
</gene>
<sequence length="532" mass="58787">MLPTSTARRLPVLALAAVPVLALLVGASPASSYDQERQDGAVVQNRIGVVESGEDYEPPLPPVRQQAAANAPNIILITTDDQTASDMKYLPKTRKLLGKQGAEFTDAISPHPLCCPARAEIVSGQFAQNNGVHSNGGAYGGYRRLKNPHDTLPKWLYEYGYHTGMVGKFITHWKPKRDGVPTGWEWFDVPRTSAFGYYDFNMFTQGVKRRYNDGVAYSTTYATERTVDLIHDWAPGESTSADDKPFFIWTSYFAPHGECGESTCKVGPTPEKKYRSALSREKAPSLSKKSYDAPLHRPNRLIAGSDVVPRGKTQKFFLERIRSLQSVDDGVAEIVAALQATDELDKTYIVFTSDNGYQLGEHRYSGKILPYEESLRVPLLVRGPGVKQSRPDVTATTVDLAPTIIDAAGAKAGRVQDGRSLLPLLTRGKRPVGDTALIQAGARSAKDGTGAWMYRGVRTSRYTYTNWKVASGPGFWELFDRKADPFQLRNLDGDARYRNVQRELARRLSVLNGCKGTKACFRDFGRMPAPRG</sequence>
<protein>
    <submittedName>
        <fullName evidence="3">Arylsulfatase A-like enzyme</fullName>
    </submittedName>
</protein>
<feature type="signal peptide" evidence="1">
    <location>
        <begin position="1"/>
        <end position="32"/>
    </location>
</feature>
<evidence type="ECO:0000256" key="1">
    <source>
        <dbReference type="SAM" id="SignalP"/>
    </source>
</evidence>
<dbReference type="PANTHER" id="PTHR43108:SF8">
    <property type="entry name" value="SD21168P"/>
    <property type="match status" value="1"/>
</dbReference>
<dbReference type="EMBL" id="JACCBE010000001">
    <property type="protein sequence ID" value="NYD57545.1"/>
    <property type="molecule type" value="Genomic_DNA"/>
</dbReference>
<dbReference type="InterPro" id="IPR017850">
    <property type="entry name" value="Alkaline_phosphatase_core_sf"/>
</dbReference>
<dbReference type="Gene3D" id="3.40.720.10">
    <property type="entry name" value="Alkaline Phosphatase, subunit A"/>
    <property type="match status" value="1"/>
</dbReference>
<dbReference type="CDD" id="cd16147">
    <property type="entry name" value="G6S"/>
    <property type="match status" value="1"/>
</dbReference>
<feature type="domain" description="Sulfatase N-terminal" evidence="2">
    <location>
        <begin position="72"/>
        <end position="410"/>
    </location>
</feature>
<dbReference type="AlphaFoldDB" id="A0A7Y9F2J1"/>
<dbReference type="InterPro" id="IPR000917">
    <property type="entry name" value="Sulfatase_N"/>
</dbReference>
<dbReference type="Proteomes" id="UP000516957">
    <property type="component" value="Unassembled WGS sequence"/>
</dbReference>
<evidence type="ECO:0000259" key="2">
    <source>
        <dbReference type="Pfam" id="PF00884"/>
    </source>
</evidence>
<dbReference type="RefSeq" id="WP_179615292.1">
    <property type="nucleotide sequence ID" value="NZ_CP059163.1"/>
</dbReference>
<organism evidence="3 4">
    <name type="scientific">Nocardioides marinisabuli</name>
    <dbReference type="NCBI Taxonomy" id="419476"/>
    <lineage>
        <taxon>Bacteria</taxon>
        <taxon>Bacillati</taxon>
        <taxon>Actinomycetota</taxon>
        <taxon>Actinomycetes</taxon>
        <taxon>Propionibacteriales</taxon>
        <taxon>Nocardioidaceae</taxon>
        <taxon>Nocardioides</taxon>
    </lineage>
</organism>
<evidence type="ECO:0000313" key="4">
    <source>
        <dbReference type="Proteomes" id="UP000516957"/>
    </source>
</evidence>
<accession>A0A7Y9F2J1</accession>
<proteinExistence type="predicted"/>
<dbReference type="SUPFAM" id="SSF53649">
    <property type="entry name" value="Alkaline phosphatase-like"/>
    <property type="match status" value="1"/>
</dbReference>
<keyword evidence="1" id="KW-0732">Signal</keyword>
<comment type="caution">
    <text evidence="3">The sequence shown here is derived from an EMBL/GenBank/DDBJ whole genome shotgun (WGS) entry which is preliminary data.</text>
</comment>
<dbReference type="PANTHER" id="PTHR43108">
    <property type="entry name" value="N-ACETYLGLUCOSAMINE-6-SULFATASE FAMILY MEMBER"/>
    <property type="match status" value="1"/>
</dbReference>
<name>A0A7Y9F2J1_9ACTN</name>
<reference evidence="3 4" key="1">
    <citation type="submission" date="2020-07" db="EMBL/GenBank/DDBJ databases">
        <title>Sequencing the genomes of 1000 actinobacteria strains.</title>
        <authorList>
            <person name="Klenk H.-P."/>
        </authorList>
    </citation>
    <scope>NUCLEOTIDE SEQUENCE [LARGE SCALE GENOMIC DNA]</scope>
    <source>
        <strain evidence="3 4">DSM 18965</strain>
    </source>
</reference>
<feature type="chain" id="PRO_5031365798" evidence="1">
    <location>
        <begin position="33"/>
        <end position="532"/>
    </location>
</feature>
<dbReference type="Pfam" id="PF00884">
    <property type="entry name" value="Sulfatase"/>
    <property type="match status" value="1"/>
</dbReference>
<evidence type="ECO:0000313" key="3">
    <source>
        <dbReference type="EMBL" id="NYD57545.1"/>
    </source>
</evidence>